<protein>
    <submittedName>
        <fullName evidence="1">DUF424 family protein</fullName>
    </submittedName>
</protein>
<keyword evidence="2" id="KW-1185">Reference proteome</keyword>
<sequence length="96" mass="10380">MILSERQTDRGLLVTACDPDVLGETFANGDTEFTVTEEFYGGDTVEPEAVRESLARANVANLVGTEVVALAIEEGHVEEANVLDLDGTVHAQFMRL</sequence>
<organism evidence="1 2">
    <name type="scientific">Halobacterium hubeiense</name>
    <dbReference type="NCBI Taxonomy" id="1407499"/>
    <lineage>
        <taxon>Archaea</taxon>
        <taxon>Methanobacteriati</taxon>
        <taxon>Methanobacteriota</taxon>
        <taxon>Stenosarchaea group</taxon>
        <taxon>Halobacteria</taxon>
        <taxon>Halobacteriales</taxon>
        <taxon>Halobacteriaceae</taxon>
        <taxon>Halobacterium</taxon>
    </lineage>
</organism>
<accession>A0A0U5H7H8</accession>
<name>A0A0U5H7H8_9EURY</name>
<dbReference type="GeneID" id="26660207"/>
<dbReference type="Gene3D" id="3.30.1860.10">
    <property type="entry name" value="uncharacterized conserved protein from methanopyrus kandleri domain like"/>
    <property type="match status" value="1"/>
</dbReference>
<dbReference type="Pfam" id="PF04242">
    <property type="entry name" value="DUF424"/>
    <property type="match status" value="1"/>
</dbReference>
<evidence type="ECO:0000313" key="1">
    <source>
        <dbReference type="EMBL" id="CQH62000.1"/>
    </source>
</evidence>
<dbReference type="RefSeq" id="WP_059057928.1">
    <property type="nucleotide sequence ID" value="NZ_CEML01000001.1"/>
</dbReference>
<dbReference type="EMBL" id="LN831302">
    <property type="protein sequence ID" value="CQH62000.1"/>
    <property type="molecule type" value="Genomic_DNA"/>
</dbReference>
<dbReference type="STRING" id="1407499.HHUB_3613"/>
<dbReference type="KEGG" id="hhb:Hhub_3613"/>
<evidence type="ECO:0000313" key="2">
    <source>
        <dbReference type="Proteomes" id="UP000066737"/>
    </source>
</evidence>
<reference evidence="2" key="1">
    <citation type="journal article" date="2016" name="Environ. Microbiol.">
        <title>The complete genome of a viable archaeum isolated from 123-million-year-old rock salt.</title>
        <authorList>
            <person name="Jaakkola S.T."/>
            <person name="Pfeiffer F."/>
            <person name="Ravantti J.J."/>
            <person name="Guo Q."/>
            <person name="Liu Y."/>
            <person name="Chen X."/>
            <person name="Ma H."/>
            <person name="Yang C."/>
            <person name="Oksanen H.M."/>
            <person name="Bamford D.H."/>
        </authorList>
    </citation>
    <scope>NUCLEOTIDE SEQUENCE</scope>
    <source>
        <strain evidence="2">JI20-1</strain>
    </source>
</reference>
<dbReference type="Proteomes" id="UP000066737">
    <property type="component" value="Chromosome I"/>
</dbReference>
<proteinExistence type="predicted"/>
<dbReference type="InterPro" id="IPR007355">
    <property type="entry name" value="DUF424"/>
</dbReference>
<dbReference type="AlphaFoldDB" id="A0A0U5H7H8"/>
<dbReference type="OrthoDB" id="18015at2157"/>
<gene>
    <name evidence="1" type="ORF">HHUB_3613</name>
</gene>